<evidence type="ECO:0000313" key="2">
    <source>
        <dbReference type="Proteomes" id="UP001165488"/>
    </source>
</evidence>
<sequence length="52" mass="6063">MKELQLLIIVLEKGIGNKIYNDLEIYTIQDAVQKLQEIVTTKEDIEDENKDN</sequence>
<evidence type="ECO:0000313" key="1">
    <source>
        <dbReference type="EMBL" id="MCH7396566.1"/>
    </source>
</evidence>
<dbReference type="EMBL" id="JAKZGS010000001">
    <property type="protein sequence ID" value="MCH7396566.1"/>
    <property type="molecule type" value="Genomic_DNA"/>
</dbReference>
<gene>
    <name evidence="1" type="ORF">MM236_01140</name>
</gene>
<dbReference type="RefSeq" id="WP_241273087.1">
    <property type="nucleotide sequence ID" value="NZ_JAKZGS010000001.1"/>
</dbReference>
<protein>
    <submittedName>
        <fullName evidence="1">Uncharacterized protein</fullName>
    </submittedName>
</protein>
<accession>A0ABS9UIY5</accession>
<reference evidence="1" key="1">
    <citation type="submission" date="2022-03" db="EMBL/GenBank/DDBJ databases">
        <title>De novo assembled genomes of Belliella spp. (Cyclobacteriaceae) strains.</title>
        <authorList>
            <person name="Szabo A."/>
            <person name="Korponai K."/>
            <person name="Felfoldi T."/>
        </authorList>
    </citation>
    <scope>NUCLEOTIDE SEQUENCE</scope>
    <source>
        <strain evidence="1">DSM 107340</strain>
    </source>
</reference>
<organism evidence="1 2">
    <name type="scientific">Belliella calami</name>
    <dbReference type="NCBI Taxonomy" id="2923436"/>
    <lineage>
        <taxon>Bacteria</taxon>
        <taxon>Pseudomonadati</taxon>
        <taxon>Bacteroidota</taxon>
        <taxon>Cytophagia</taxon>
        <taxon>Cytophagales</taxon>
        <taxon>Cyclobacteriaceae</taxon>
        <taxon>Belliella</taxon>
    </lineage>
</organism>
<dbReference type="Proteomes" id="UP001165488">
    <property type="component" value="Unassembled WGS sequence"/>
</dbReference>
<comment type="caution">
    <text evidence="1">The sequence shown here is derived from an EMBL/GenBank/DDBJ whole genome shotgun (WGS) entry which is preliminary data.</text>
</comment>
<keyword evidence="2" id="KW-1185">Reference proteome</keyword>
<name>A0ABS9UIY5_9BACT</name>
<proteinExistence type="predicted"/>